<feature type="compositionally biased region" description="Low complexity" evidence="1">
    <location>
        <begin position="61"/>
        <end position="93"/>
    </location>
</feature>
<evidence type="ECO:0000256" key="1">
    <source>
        <dbReference type="SAM" id="MobiDB-lite"/>
    </source>
</evidence>
<feature type="region of interest" description="Disordered" evidence="1">
    <location>
        <begin position="263"/>
        <end position="294"/>
    </location>
</feature>
<dbReference type="Proteomes" id="UP001194580">
    <property type="component" value="Unassembled WGS sequence"/>
</dbReference>
<feature type="region of interest" description="Disordered" evidence="1">
    <location>
        <begin position="831"/>
        <end position="859"/>
    </location>
</feature>
<evidence type="ECO:0000313" key="3">
    <source>
        <dbReference type="Proteomes" id="UP001194580"/>
    </source>
</evidence>
<dbReference type="EMBL" id="JAAAIL010000711">
    <property type="protein sequence ID" value="KAG0273665.1"/>
    <property type="molecule type" value="Genomic_DNA"/>
</dbReference>
<feature type="compositionally biased region" description="Low complexity" evidence="1">
    <location>
        <begin position="539"/>
        <end position="579"/>
    </location>
</feature>
<organism evidence="2 3">
    <name type="scientific">Linnemannia exigua</name>
    <dbReference type="NCBI Taxonomy" id="604196"/>
    <lineage>
        <taxon>Eukaryota</taxon>
        <taxon>Fungi</taxon>
        <taxon>Fungi incertae sedis</taxon>
        <taxon>Mucoromycota</taxon>
        <taxon>Mortierellomycotina</taxon>
        <taxon>Mortierellomycetes</taxon>
        <taxon>Mortierellales</taxon>
        <taxon>Mortierellaceae</taxon>
        <taxon>Linnemannia</taxon>
    </lineage>
</organism>
<feature type="compositionally biased region" description="Low complexity" evidence="1">
    <location>
        <begin position="322"/>
        <end position="348"/>
    </location>
</feature>
<name>A0AAD4DD78_9FUNG</name>
<feature type="compositionally biased region" description="Polar residues" evidence="1">
    <location>
        <begin position="273"/>
        <end position="282"/>
    </location>
</feature>
<proteinExistence type="predicted"/>
<comment type="caution">
    <text evidence="2">The sequence shown here is derived from an EMBL/GenBank/DDBJ whole genome shotgun (WGS) entry which is preliminary data.</text>
</comment>
<feature type="region of interest" description="Disordered" evidence="1">
    <location>
        <begin position="403"/>
        <end position="583"/>
    </location>
</feature>
<feature type="compositionally biased region" description="Low complexity" evidence="1">
    <location>
        <begin position="502"/>
        <end position="519"/>
    </location>
</feature>
<protein>
    <submittedName>
        <fullName evidence="2">Uncharacterized protein</fullName>
    </submittedName>
</protein>
<evidence type="ECO:0000313" key="2">
    <source>
        <dbReference type="EMBL" id="KAG0273665.1"/>
    </source>
</evidence>
<keyword evidence="3" id="KW-1185">Reference proteome</keyword>
<accession>A0AAD4DD78</accession>
<gene>
    <name evidence="2" type="ORF">BGZ95_010542</name>
</gene>
<feature type="region of interest" description="Disordered" evidence="1">
    <location>
        <begin position="313"/>
        <end position="367"/>
    </location>
</feature>
<feature type="region of interest" description="Disordered" evidence="1">
    <location>
        <begin position="776"/>
        <end position="799"/>
    </location>
</feature>
<feature type="compositionally biased region" description="Low complexity" evidence="1">
    <location>
        <begin position="778"/>
        <end position="799"/>
    </location>
</feature>
<feature type="region of interest" description="Disordered" evidence="1">
    <location>
        <begin position="48"/>
        <end position="97"/>
    </location>
</feature>
<feature type="region of interest" description="Disordered" evidence="1">
    <location>
        <begin position="733"/>
        <end position="753"/>
    </location>
</feature>
<feature type="region of interest" description="Disordered" evidence="1">
    <location>
        <begin position="223"/>
        <end position="246"/>
    </location>
</feature>
<dbReference type="AlphaFoldDB" id="A0AAD4DD78"/>
<feature type="compositionally biased region" description="Low complexity" evidence="1">
    <location>
        <begin position="122"/>
        <end position="143"/>
    </location>
</feature>
<reference evidence="2" key="1">
    <citation type="journal article" date="2020" name="Fungal Divers.">
        <title>Resolving the Mortierellaceae phylogeny through synthesis of multi-gene phylogenetics and phylogenomics.</title>
        <authorList>
            <person name="Vandepol N."/>
            <person name="Liber J."/>
            <person name="Desiro A."/>
            <person name="Na H."/>
            <person name="Kennedy M."/>
            <person name="Barry K."/>
            <person name="Grigoriev I.V."/>
            <person name="Miller A.N."/>
            <person name="O'Donnell K."/>
            <person name="Stajich J.E."/>
            <person name="Bonito G."/>
        </authorList>
    </citation>
    <scope>NUCLEOTIDE SEQUENCE</scope>
    <source>
        <strain evidence="2">NRRL 28262</strain>
    </source>
</reference>
<feature type="region of interest" description="Disordered" evidence="1">
    <location>
        <begin position="629"/>
        <end position="672"/>
    </location>
</feature>
<feature type="region of interest" description="Disordered" evidence="1">
    <location>
        <begin position="122"/>
        <end position="149"/>
    </location>
</feature>
<feature type="compositionally biased region" description="Low complexity" evidence="1">
    <location>
        <begin position="228"/>
        <end position="245"/>
    </location>
</feature>
<feature type="compositionally biased region" description="Polar residues" evidence="1">
    <location>
        <begin position="630"/>
        <end position="644"/>
    </location>
</feature>
<sequence length="936" mass="101306">MAIVEDPSYPLKIAIPVLYGFQWCTWCVTLVCMVSLRLKTVDPTHGFEIQDPKQQHRHPLNTINNNNSRNNTSTSLPNFGGNNSASGSSNGSNPRMNQHLFNFRQSVIAPIGGGGGGVAAGSLKHSGGASSSASSNSRSTGSGVSSGVGVGMDGYSITRMNKGKEPMDKGQYMNDIEIPQAPERSWTQMERRASSDSNNAIFIPSDPRISQVVVTFKDDAQDVQQEHGSLSSASAGTSSQKQKQQVPEATTIYITNHHYGKSGNIKDAVSDGQPGSSQTASASAERGGLGTNRSDSYILNFAASGESLSDMIFSSSEDPATTTSSAPRLSGSSTSPSSASQPPAAAATKEMAGFDPPNSDEIEHNPARIRGTATKVSLTLSSDSSSSELSALSSDSEDLLEFAPLSTTNAHRKSEQADGSRSQPPLPLPQHGPDGVVAGLAMTSVDPLHIIPKNQSEQQQQQSITASETKSFSDPESESHQYASYGPSGGDEYYSPQAQPNSSDSSHSLSSLASSTSTRSRNDDQSEHGQGFGRKGATDAKTASSTSSSPPAAASSSSSNSPLPVSTSASARQGQASSSPFNYTPAPFTPFPAGTGSVSVTPTTATATATIGTRTISHRRVSLPLHYWRNRTSQPTPSSINTSLPPSPFDNSTLTSPTSPPPQSSFSTSSSSFTQNYLSNPFLSKKKKLQIPTIVLHADDEDGEPPKVLSPQDIEYLTTMPPVPLRPLIQPWDEDVQDEEDEGEVFGEDERDVYDEVGAYDDDEYDDYPHPHQRQELYHQQQQQYQHPFQQQQQQQRPRYYNEAGMNEAEYNAREREQELMGIRRRIDQAQRMHHQQQQHQQHQQEHQQQRRRISQHQQDFEHVRAIQMRLAKESAVVSDDQGEQDPYALDVPIDLAIDRTDLEGLEAKKRARLAQSVERQTLNLKAVGSTPTLGA</sequence>